<dbReference type="Pfam" id="PF13487">
    <property type="entry name" value="HD_5"/>
    <property type="match status" value="1"/>
</dbReference>
<feature type="domain" description="Response regulatory" evidence="2">
    <location>
        <begin position="9"/>
        <end position="125"/>
    </location>
</feature>
<dbReference type="GO" id="GO:0008081">
    <property type="term" value="F:phosphoric diester hydrolase activity"/>
    <property type="evidence" value="ECO:0007669"/>
    <property type="project" value="UniProtKB-ARBA"/>
</dbReference>
<proteinExistence type="predicted"/>
<dbReference type="SMART" id="SM00471">
    <property type="entry name" value="HDc"/>
    <property type="match status" value="1"/>
</dbReference>
<dbReference type="InterPro" id="IPR001789">
    <property type="entry name" value="Sig_transdc_resp-reg_receiver"/>
</dbReference>
<gene>
    <name evidence="4" type="ORF">JCM19232_3148</name>
</gene>
<dbReference type="CDD" id="cd00077">
    <property type="entry name" value="HDc"/>
    <property type="match status" value="1"/>
</dbReference>
<protein>
    <submittedName>
        <fullName evidence="4">Response regulator</fullName>
    </submittedName>
</protein>
<evidence type="ECO:0000313" key="5">
    <source>
        <dbReference type="Proteomes" id="UP000031670"/>
    </source>
</evidence>
<feature type="modified residue" description="4-aspartylphosphate" evidence="1">
    <location>
        <position position="58"/>
    </location>
</feature>
<keyword evidence="1" id="KW-0597">Phosphoprotein</keyword>
<dbReference type="PANTHER" id="PTHR45228:SF5">
    <property type="entry name" value="CYCLIC DI-GMP PHOSPHODIESTERASE VC_1348-RELATED"/>
    <property type="match status" value="1"/>
</dbReference>
<dbReference type="Proteomes" id="UP000031670">
    <property type="component" value="Unassembled WGS sequence"/>
</dbReference>
<dbReference type="InterPro" id="IPR052020">
    <property type="entry name" value="Cyclic_di-GMP/3'3'-cGAMP_PDE"/>
</dbReference>
<dbReference type="InterPro" id="IPR011006">
    <property type="entry name" value="CheY-like_superfamily"/>
</dbReference>
<dbReference type="EMBL" id="BBSA01000015">
    <property type="protein sequence ID" value="GAM64855.1"/>
    <property type="molecule type" value="Genomic_DNA"/>
</dbReference>
<dbReference type="SUPFAM" id="SSF52172">
    <property type="entry name" value="CheY-like"/>
    <property type="match status" value="1"/>
</dbReference>
<name>A0A0B8PD94_9VIBR</name>
<dbReference type="InterPro" id="IPR037522">
    <property type="entry name" value="HD_GYP_dom"/>
</dbReference>
<dbReference type="GO" id="GO:0000160">
    <property type="term" value="P:phosphorelay signal transduction system"/>
    <property type="evidence" value="ECO:0007669"/>
    <property type="project" value="InterPro"/>
</dbReference>
<dbReference type="Gene3D" id="1.10.3210.10">
    <property type="entry name" value="Hypothetical protein af1432"/>
    <property type="match status" value="1"/>
</dbReference>
<comment type="caution">
    <text evidence="4">The sequence shown here is derived from an EMBL/GenBank/DDBJ whole genome shotgun (WGS) entry which is preliminary data.</text>
</comment>
<reference evidence="4 5" key="2">
    <citation type="submission" date="2015-01" db="EMBL/GenBank/DDBJ databases">
        <authorList>
            <consortium name="NBRP consortium"/>
            <person name="Sawabe T."/>
            <person name="Meirelles P."/>
            <person name="Feng G."/>
            <person name="Sayaka M."/>
            <person name="Hattori M."/>
            <person name="Ohkuma M."/>
        </authorList>
    </citation>
    <scope>NUCLEOTIDE SEQUENCE [LARGE SCALE GENOMIC DNA]</scope>
    <source>
        <strain evidence="4 5">JCM19232</strain>
    </source>
</reference>
<dbReference type="PROSITE" id="PS51832">
    <property type="entry name" value="HD_GYP"/>
    <property type="match status" value="1"/>
</dbReference>
<dbReference type="PANTHER" id="PTHR45228">
    <property type="entry name" value="CYCLIC DI-GMP PHOSPHODIESTERASE TM_0186-RELATED"/>
    <property type="match status" value="1"/>
</dbReference>
<sequence length="354" mass="39753">MKHELDKPLLLVADDTPENIDVLAGVLKDDYQIRVATNGTIALKLAQLNPKPDLILLDIMMPDIDGYEVCRLLKQNEDTKHIPVIFVTARITAEDEVRGFELGAVDYITKPIVPAVAKRRIQTQVRLSNQQRELYRQVQEQTKEINQSKLELLERLGRAAEYKDNETGLHVKRMAHYAYHLGLACGLTEQTADILREATPMHDLGKIGIPDGILLKKGKLDEEEWAVMRSHVEIGVEILGDCSGSELMQMAKTVAQTHHEKWDGSGYPSGIAGEAIPLVGRICAIADVFDALTSERPYKQAWSVEEAFDYLKDQKGRHFDPALVDLFIGLEKEILAVMKTYREPETTNHGSLVH</sequence>
<organism evidence="4 5">
    <name type="scientific">Vibrio ishigakensis</name>
    <dbReference type="NCBI Taxonomy" id="1481914"/>
    <lineage>
        <taxon>Bacteria</taxon>
        <taxon>Pseudomonadati</taxon>
        <taxon>Pseudomonadota</taxon>
        <taxon>Gammaproteobacteria</taxon>
        <taxon>Vibrionales</taxon>
        <taxon>Vibrionaceae</taxon>
        <taxon>Vibrio</taxon>
    </lineage>
</organism>
<evidence type="ECO:0000313" key="4">
    <source>
        <dbReference type="EMBL" id="GAM64855.1"/>
    </source>
</evidence>
<dbReference type="PROSITE" id="PS50110">
    <property type="entry name" value="RESPONSE_REGULATORY"/>
    <property type="match status" value="1"/>
</dbReference>
<dbReference type="InterPro" id="IPR003607">
    <property type="entry name" value="HD/PDEase_dom"/>
</dbReference>
<reference evidence="4 5" key="1">
    <citation type="submission" date="2015-01" db="EMBL/GenBank/DDBJ databases">
        <title>Vibrio sp. C5 JCM 19232 whole genome shotgun sequence.</title>
        <authorList>
            <person name="Sawabe T."/>
            <person name="Meirelles P."/>
            <person name="Feng G."/>
            <person name="Sayaka M."/>
            <person name="Hattori M."/>
            <person name="Ohkuma M."/>
        </authorList>
    </citation>
    <scope>NUCLEOTIDE SEQUENCE [LARGE SCALE GENOMIC DNA]</scope>
    <source>
        <strain evidence="4 5">JCM19232</strain>
    </source>
</reference>
<dbReference type="CDD" id="cd19920">
    <property type="entry name" value="REC_PA4781-like"/>
    <property type="match status" value="1"/>
</dbReference>
<evidence type="ECO:0000259" key="2">
    <source>
        <dbReference type="PROSITE" id="PS50110"/>
    </source>
</evidence>
<evidence type="ECO:0000259" key="3">
    <source>
        <dbReference type="PROSITE" id="PS51832"/>
    </source>
</evidence>
<dbReference type="AlphaFoldDB" id="A0A0B8PD94"/>
<accession>A0A0B8PD94</accession>
<feature type="domain" description="HD-GYP" evidence="3">
    <location>
        <begin position="145"/>
        <end position="343"/>
    </location>
</feature>
<dbReference type="Pfam" id="PF00072">
    <property type="entry name" value="Response_reg"/>
    <property type="match status" value="1"/>
</dbReference>
<dbReference type="SUPFAM" id="SSF109604">
    <property type="entry name" value="HD-domain/PDEase-like"/>
    <property type="match status" value="1"/>
</dbReference>
<dbReference type="Gene3D" id="3.40.50.2300">
    <property type="match status" value="1"/>
</dbReference>
<evidence type="ECO:0000256" key="1">
    <source>
        <dbReference type="PROSITE-ProRule" id="PRU00169"/>
    </source>
</evidence>
<dbReference type="SMART" id="SM00448">
    <property type="entry name" value="REC"/>
    <property type="match status" value="1"/>
</dbReference>